<dbReference type="PANTHER" id="PTHR13505">
    <property type="entry name" value="TRANSMEMBRANE PROTEIN 208"/>
    <property type="match status" value="1"/>
</dbReference>
<reference evidence="8" key="1">
    <citation type="submission" date="2021-06" db="EMBL/GenBank/DDBJ databases">
        <authorList>
            <person name="Kallberg Y."/>
            <person name="Tangrot J."/>
            <person name="Rosling A."/>
        </authorList>
    </citation>
    <scope>NUCLEOTIDE SEQUENCE</scope>
    <source>
        <strain evidence="8">CL551</strain>
    </source>
</reference>
<organism evidence="8 9">
    <name type="scientific">Acaulospora morrowiae</name>
    <dbReference type="NCBI Taxonomy" id="94023"/>
    <lineage>
        <taxon>Eukaryota</taxon>
        <taxon>Fungi</taxon>
        <taxon>Fungi incertae sedis</taxon>
        <taxon>Mucoromycota</taxon>
        <taxon>Glomeromycotina</taxon>
        <taxon>Glomeromycetes</taxon>
        <taxon>Diversisporales</taxon>
        <taxon>Acaulosporaceae</taxon>
        <taxon>Acaulospora</taxon>
    </lineage>
</organism>
<protein>
    <submittedName>
        <fullName evidence="8">9521_t:CDS:1</fullName>
    </submittedName>
</protein>
<evidence type="ECO:0000256" key="4">
    <source>
        <dbReference type="ARBA" id="ARBA00022824"/>
    </source>
</evidence>
<dbReference type="PANTHER" id="PTHR13505:SF7">
    <property type="entry name" value="TRANSMEMBRANE PROTEIN 208"/>
    <property type="match status" value="1"/>
</dbReference>
<dbReference type="Proteomes" id="UP000789342">
    <property type="component" value="Unassembled WGS sequence"/>
</dbReference>
<evidence type="ECO:0000256" key="7">
    <source>
        <dbReference type="SAM" id="Phobius"/>
    </source>
</evidence>
<sequence length="107" mass="12170">ETINNELISVLQILKAKQSDKKIAQENLKSLKNLKKGFLIVNAIYFIFRIIYQYNSFSYSIAAKYIITAGISFFLWKQLVSYGSPRFRPDGGVEWSGEDLNAEGLIA</sequence>
<feature type="transmembrane region" description="Helical" evidence="7">
    <location>
        <begin position="61"/>
        <end position="80"/>
    </location>
</feature>
<evidence type="ECO:0000256" key="5">
    <source>
        <dbReference type="ARBA" id="ARBA00022989"/>
    </source>
</evidence>
<evidence type="ECO:0000256" key="2">
    <source>
        <dbReference type="ARBA" id="ARBA00009950"/>
    </source>
</evidence>
<evidence type="ECO:0000313" key="9">
    <source>
        <dbReference type="Proteomes" id="UP000789342"/>
    </source>
</evidence>
<evidence type="ECO:0000313" key="8">
    <source>
        <dbReference type="EMBL" id="CAG8791049.1"/>
    </source>
</evidence>
<comment type="subcellular location">
    <subcellularLocation>
        <location evidence="1">Endoplasmic reticulum membrane</location>
        <topology evidence="1">Multi-pass membrane protein</topology>
    </subcellularLocation>
</comment>
<feature type="non-terminal residue" evidence="8">
    <location>
        <position position="1"/>
    </location>
</feature>
<dbReference type="Pfam" id="PF05620">
    <property type="entry name" value="TMEM208_SND2"/>
    <property type="match status" value="1"/>
</dbReference>
<dbReference type="GO" id="GO:0005773">
    <property type="term" value="C:vacuole"/>
    <property type="evidence" value="ECO:0007669"/>
    <property type="project" value="GOC"/>
</dbReference>
<proteinExistence type="inferred from homology"/>
<dbReference type="GO" id="GO:0005789">
    <property type="term" value="C:endoplasmic reticulum membrane"/>
    <property type="evidence" value="ECO:0007669"/>
    <property type="project" value="UniProtKB-SubCell"/>
</dbReference>
<accession>A0A9N9P4T5</accession>
<keyword evidence="6 7" id="KW-0472">Membrane</keyword>
<evidence type="ECO:0000256" key="1">
    <source>
        <dbReference type="ARBA" id="ARBA00004477"/>
    </source>
</evidence>
<evidence type="ECO:0000256" key="6">
    <source>
        <dbReference type="ARBA" id="ARBA00023136"/>
    </source>
</evidence>
<name>A0A9N9P4T5_9GLOM</name>
<keyword evidence="3 7" id="KW-0812">Transmembrane</keyword>
<dbReference type="EMBL" id="CAJVPV010061552">
    <property type="protein sequence ID" value="CAG8791049.1"/>
    <property type="molecule type" value="Genomic_DNA"/>
</dbReference>
<keyword evidence="5 7" id="KW-1133">Transmembrane helix</keyword>
<dbReference type="InterPro" id="IPR008506">
    <property type="entry name" value="SND2/TMEM208"/>
</dbReference>
<comment type="caution">
    <text evidence="8">The sequence shown here is derived from an EMBL/GenBank/DDBJ whole genome shotgun (WGS) entry which is preliminary data.</text>
</comment>
<dbReference type="OrthoDB" id="276296at2759"/>
<comment type="similarity">
    <text evidence="2">Belongs to the TMEM208 family.</text>
</comment>
<feature type="non-terminal residue" evidence="8">
    <location>
        <position position="107"/>
    </location>
</feature>
<dbReference type="GO" id="GO:0006624">
    <property type="term" value="P:vacuolar protein processing"/>
    <property type="evidence" value="ECO:0007669"/>
    <property type="project" value="TreeGrafter"/>
</dbReference>
<gene>
    <name evidence="8" type="ORF">AMORRO_LOCUS18149</name>
</gene>
<keyword evidence="4" id="KW-0256">Endoplasmic reticulum</keyword>
<keyword evidence="9" id="KW-1185">Reference proteome</keyword>
<evidence type="ECO:0000256" key="3">
    <source>
        <dbReference type="ARBA" id="ARBA00022692"/>
    </source>
</evidence>
<dbReference type="AlphaFoldDB" id="A0A9N9P4T5"/>